<protein>
    <submittedName>
        <fullName evidence="1">Uncharacterized protein</fullName>
    </submittedName>
</protein>
<organism evidence="1 2">
    <name type="scientific">Streptomyces anandii</name>
    <dbReference type="NCBI Taxonomy" id="285454"/>
    <lineage>
        <taxon>Bacteria</taxon>
        <taxon>Bacillati</taxon>
        <taxon>Actinomycetota</taxon>
        <taxon>Actinomycetes</taxon>
        <taxon>Kitasatosporales</taxon>
        <taxon>Streptomycetaceae</taxon>
        <taxon>Streptomyces</taxon>
    </lineage>
</organism>
<comment type="caution">
    <text evidence="1">The sequence shown here is derived from an EMBL/GenBank/DDBJ whole genome shotgun (WGS) entry which is preliminary data.</text>
</comment>
<reference evidence="1 2" key="1">
    <citation type="submission" date="2024-09" db="EMBL/GenBank/DDBJ databases">
        <title>The Natural Products Discovery Center: Release of the First 8490 Sequenced Strains for Exploring Actinobacteria Biosynthetic Diversity.</title>
        <authorList>
            <person name="Kalkreuter E."/>
            <person name="Kautsar S.A."/>
            <person name="Yang D."/>
            <person name="Bader C.D."/>
            <person name="Teijaro C.N."/>
            <person name="Fluegel L."/>
            <person name="Davis C.M."/>
            <person name="Simpson J.R."/>
            <person name="Lauterbach L."/>
            <person name="Steele A.D."/>
            <person name="Gui C."/>
            <person name="Meng S."/>
            <person name="Li G."/>
            <person name="Viehrig K."/>
            <person name="Ye F."/>
            <person name="Su P."/>
            <person name="Kiefer A.F."/>
            <person name="Nichols A."/>
            <person name="Cepeda A.J."/>
            <person name="Yan W."/>
            <person name="Fan B."/>
            <person name="Jiang Y."/>
            <person name="Adhikari A."/>
            <person name="Zheng C.-J."/>
            <person name="Schuster L."/>
            <person name="Cowan T.M."/>
            <person name="Smanski M.J."/>
            <person name="Chevrette M.G."/>
            <person name="De Carvalho L.P.S."/>
            <person name="Shen B."/>
        </authorList>
    </citation>
    <scope>NUCLEOTIDE SEQUENCE [LARGE SCALE GENOMIC DNA]</scope>
    <source>
        <strain evidence="1 2">NPDC059500</strain>
    </source>
</reference>
<sequence length="69" mass="7105">MDTVDIGHGARAAGGSSEAALFQQNTAQEGRQNNSCGNSNDLTLSASGSRVQDQCVAVDRSTNIGSTIY</sequence>
<accession>A0ABW6H9K3</accession>
<evidence type="ECO:0000313" key="1">
    <source>
        <dbReference type="EMBL" id="MFE1753173.1"/>
    </source>
</evidence>
<dbReference type="EMBL" id="JBHYTS010000035">
    <property type="protein sequence ID" value="MFE1753173.1"/>
    <property type="molecule type" value="Genomic_DNA"/>
</dbReference>
<dbReference type="RefSeq" id="WP_381842109.1">
    <property type="nucleotide sequence ID" value="NZ_JBHYTS010000035.1"/>
</dbReference>
<proteinExistence type="predicted"/>
<gene>
    <name evidence="1" type="ORF">ACFW88_21970</name>
</gene>
<evidence type="ECO:0000313" key="2">
    <source>
        <dbReference type="Proteomes" id="UP001599756"/>
    </source>
</evidence>
<dbReference type="Proteomes" id="UP001599756">
    <property type="component" value="Unassembled WGS sequence"/>
</dbReference>
<name>A0ABW6H9K3_9ACTN</name>
<keyword evidence="2" id="KW-1185">Reference proteome</keyword>